<dbReference type="Proteomes" id="UP000288859">
    <property type="component" value="Unassembled WGS sequence"/>
</dbReference>
<feature type="region of interest" description="Disordered" evidence="1">
    <location>
        <begin position="85"/>
        <end position="125"/>
    </location>
</feature>
<dbReference type="InterPro" id="IPR006461">
    <property type="entry name" value="PLAC_motif_containing"/>
</dbReference>
<dbReference type="AlphaFoldDB" id="A0A438MXN4"/>
<evidence type="ECO:0000313" key="2">
    <source>
        <dbReference type="EMBL" id="RVX67675.1"/>
    </source>
</evidence>
<dbReference type="PANTHER" id="PTHR15907">
    <property type="entry name" value="DUF614 FAMILY PROTEIN-RELATED"/>
    <property type="match status" value="1"/>
</dbReference>
<dbReference type="OrthoDB" id="1045822at2759"/>
<name>A0A438MXN4_EXOME</name>
<reference evidence="2 3" key="1">
    <citation type="submission" date="2017-03" db="EMBL/GenBank/DDBJ databases">
        <title>Genomes of endolithic fungi from Antarctica.</title>
        <authorList>
            <person name="Coleine C."/>
            <person name="Masonjones S."/>
            <person name="Stajich J.E."/>
        </authorList>
    </citation>
    <scope>NUCLEOTIDE SEQUENCE [LARGE SCALE GENOMIC DNA]</scope>
    <source>
        <strain evidence="2 3">CCFEE 6314</strain>
    </source>
</reference>
<evidence type="ECO:0000313" key="3">
    <source>
        <dbReference type="Proteomes" id="UP000288859"/>
    </source>
</evidence>
<dbReference type="VEuPathDB" id="FungiDB:PV10_02873"/>
<comment type="caution">
    <text evidence="2">The sequence shown here is derived from an EMBL/GenBank/DDBJ whole genome shotgun (WGS) entry which is preliminary data.</text>
</comment>
<sequence>MAQPNEKTYNGAGAGAPMQQPMGAPHQHNGGAAAVAYPQNHNHSPRGANGAWSFGLFDCFSPFGTCCLSCWCPCILYGKNQDIERGDPDSSGCNGSENKEVKVRTTGIDPTTEKPYASPNQMSYP</sequence>
<proteinExistence type="predicted"/>
<feature type="region of interest" description="Disordered" evidence="1">
    <location>
        <begin position="1"/>
        <end position="44"/>
    </location>
</feature>
<gene>
    <name evidence="2" type="ORF">B0A52_07798</name>
</gene>
<accession>A0A438MXN4</accession>
<dbReference type="EMBL" id="NAJM01000045">
    <property type="protein sequence ID" value="RVX67675.1"/>
    <property type="molecule type" value="Genomic_DNA"/>
</dbReference>
<protein>
    <submittedName>
        <fullName evidence="2">Uncharacterized protein</fullName>
    </submittedName>
</protein>
<evidence type="ECO:0000256" key="1">
    <source>
        <dbReference type="SAM" id="MobiDB-lite"/>
    </source>
</evidence>
<dbReference type="Pfam" id="PF04749">
    <property type="entry name" value="PLAC8"/>
    <property type="match status" value="1"/>
</dbReference>
<organism evidence="2 3">
    <name type="scientific">Exophiala mesophila</name>
    <name type="common">Black yeast-like fungus</name>
    <dbReference type="NCBI Taxonomy" id="212818"/>
    <lineage>
        <taxon>Eukaryota</taxon>
        <taxon>Fungi</taxon>
        <taxon>Dikarya</taxon>
        <taxon>Ascomycota</taxon>
        <taxon>Pezizomycotina</taxon>
        <taxon>Eurotiomycetes</taxon>
        <taxon>Chaetothyriomycetidae</taxon>
        <taxon>Chaetothyriales</taxon>
        <taxon>Herpotrichiellaceae</taxon>
        <taxon>Exophiala</taxon>
    </lineage>
</organism>